<comment type="caution">
    <text evidence="2">The sequence shown here is derived from an EMBL/GenBank/DDBJ whole genome shotgun (WGS) entry which is preliminary data.</text>
</comment>
<dbReference type="PATRIC" id="fig|1341156.4.peg.1760"/>
<keyword evidence="1" id="KW-1133">Transmembrane helix</keyword>
<dbReference type="AlphaFoldDB" id="A0A011W012"/>
<feature type="transmembrane region" description="Helical" evidence="1">
    <location>
        <begin position="40"/>
        <end position="59"/>
    </location>
</feature>
<name>A0A011W012_RUMAL</name>
<sequence length="167" mass="18815">MKNNSKEFYSAVYCIVVLIGSLIIMTVLSPEGTAGLWRKIVHNIFVSHLGGILVIRLLLEFKEKLIKNTILHILVWISVYAVAAVISVPCFKDFSAEHIVIEVPGSSFDVFRESNFKVNSYYILLATGEEIEISSEHYWSLLGVHDGTLRIEYYPNTLTAVRLSGHN</sequence>
<feature type="transmembrane region" description="Helical" evidence="1">
    <location>
        <begin position="7"/>
        <end position="28"/>
    </location>
</feature>
<dbReference type="RefSeq" id="WP_037286287.1">
    <property type="nucleotide sequence ID" value="NZ_JEOB01000002.1"/>
</dbReference>
<evidence type="ECO:0000256" key="1">
    <source>
        <dbReference type="SAM" id="Phobius"/>
    </source>
</evidence>
<dbReference type="EMBL" id="JEOB01000002">
    <property type="protein sequence ID" value="EXM40148.1"/>
    <property type="molecule type" value="Genomic_DNA"/>
</dbReference>
<keyword evidence="1" id="KW-0472">Membrane</keyword>
<evidence type="ECO:0000313" key="3">
    <source>
        <dbReference type="Proteomes" id="UP000021369"/>
    </source>
</evidence>
<dbReference type="Proteomes" id="UP000021369">
    <property type="component" value="Unassembled WGS sequence"/>
</dbReference>
<gene>
    <name evidence="2" type="ORF">RASY3_06710</name>
</gene>
<feature type="transmembrane region" description="Helical" evidence="1">
    <location>
        <begin position="71"/>
        <end position="89"/>
    </location>
</feature>
<keyword evidence="1" id="KW-0812">Transmembrane</keyword>
<proteinExistence type="predicted"/>
<organism evidence="2 3">
    <name type="scientific">Ruminococcus albus SY3</name>
    <dbReference type="NCBI Taxonomy" id="1341156"/>
    <lineage>
        <taxon>Bacteria</taxon>
        <taxon>Bacillati</taxon>
        <taxon>Bacillota</taxon>
        <taxon>Clostridia</taxon>
        <taxon>Eubacteriales</taxon>
        <taxon>Oscillospiraceae</taxon>
        <taxon>Ruminococcus</taxon>
    </lineage>
</organism>
<protein>
    <submittedName>
        <fullName evidence="2">Uncharacterized protein</fullName>
    </submittedName>
</protein>
<evidence type="ECO:0000313" key="2">
    <source>
        <dbReference type="EMBL" id="EXM40148.1"/>
    </source>
</evidence>
<accession>A0A011W012</accession>
<keyword evidence="3" id="KW-1185">Reference proteome</keyword>
<reference evidence="2 3" key="1">
    <citation type="submission" date="2013-06" db="EMBL/GenBank/DDBJ databases">
        <title>Rumen cellulosomics: divergent fiber-degrading strategies revealed by comparative genome-wide analysis of six Ruminococcal strains.</title>
        <authorList>
            <person name="Dassa B."/>
            <person name="Borovok I."/>
            <person name="Lamed R."/>
            <person name="Flint H."/>
            <person name="Yeoman C.J."/>
            <person name="White B."/>
            <person name="Bayer E.A."/>
        </authorList>
    </citation>
    <scope>NUCLEOTIDE SEQUENCE [LARGE SCALE GENOMIC DNA]</scope>
    <source>
        <strain evidence="2 3">SY3</strain>
    </source>
</reference>